<dbReference type="AlphaFoldDB" id="A0A0F9DY58"/>
<name>A0A0F9DY58_9ZZZZ</name>
<comment type="caution">
    <text evidence="1">The sequence shown here is derived from an EMBL/GenBank/DDBJ whole genome shotgun (WGS) entry which is preliminary data.</text>
</comment>
<gene>
    <name evidence="1" type="ORF">LCGC14_2142690</name>
</gene>
<accession>A0A0F9DY58</accession>
<sequence length="164" mass="18844">MEAIKYSKRLFMPFYSFLHCRGLKNFYGAAIINNSRILSRDKLNRLLIDKNTYEWFLTRTIGIENLMSLGLSDLKDIEEFASYKEAKMEEGNNALIQKENNQTSKEGIKAIDVQRIGKIKQKETELEVYNLHIQAVVHYFGLFSTKGKVITVSVGNLNISGIEE</sequence>
<dbReference type="EMBL" id="LAZR01027132">
    <property type="protein sequence ID" value="KKL66669.1"/>
    <property type="molecule type" value="Genomic_DNA"/>
</dbReference>
<reference evidence="1" key="1">
    <citation type="journal article" date="2015" name="Nature">
        <title>Complex archaea that bridge the gap between prokaryotes and eukaryotes.</title>
        <authorList>
            <person name="Spang A."/>
            <person name="Saw J.H."/>
            <person name="Jorgensen S.L."/>
            <person name="Zaremba-Niedzwiedzka K."/>
            <person name="Martijn J."/>
            <person name="Lind A.E."/>
            <person name="van Eijk R."/>
            <person name="Schleper C."/>
            <person name="Guy L."/>
            <person name="Ettema T.J."/>
        </authorList>
    </citation>
    <scope>NUCLEOTIDE SEQUENCE</scope>
</reference>
<organism evidence="1">
    <name type="scientific">marine sediment metagenome</name>
    <dbReference type="NCBI Taxonomy" id="412755"/>
    <lineage>
        <taxon>unclassified sequences</taxon>
        <taxon>metagenomes</taxon>
        <taxon>ecological metagenomes</taxon>
    </lineage>
</organism>
<evidence type="ECO:0000313" key="1">
    <source>
        <dbReference type="EMBL" id="KKL66669.1"/>
    </source>
</evidence>
<protein>
    <submittedName>
        <fullName evidence="1">Uncharacterized protein</fullName>
    </submittedName>
</protein>
<proteinExistence type="predicted"/>